<keyword evidence="4" id="KW-1185">Reference proteome</keyword>
<organism evidence="3 4">
    <name type="scientific">Mycena pura</name>
    <dbReference type="NCBI Taxonomy" id="153505"/>
    <lineage>
        <taxon>Eukaryota</taxon>
        <taxon>Fungi</taxon>
        <taxon>Dikarya</taxon>
        <taxon>Basidiomycota</taxon>
        <taxon>Agaricomycotina</taxon>
        <taxon>Agaricomycetes</taxon>
        <taxon>Agaricomycetidae</taxon>
        <taxon>Agaricales</taxon>
        <taxon>Marasmiineae</taxon>
        <taxon>Mycenaceae</taxon>
        <taxon>Mycena</taxon>
    </lineage>
</organism>
<feature type="non-terminal residue" evidence="3">
    <location>
        <position position="1"/>
    </location>
</feature>
<dbReference type="Pfam" id="PF00128">
    <property type="entry name" value="Alpha-amylase"/>
    <property type="match status" value="1"/>
</dbReference>
<dbReference type="AlphaFoldDB" id="A0AAD6VBH3"/>
<protein>
    <submittedName>
        <fullName evidence="3">Glycoside hydrolase superfamily</fullName>
    </submittedName>
</protein>
<reference evidence="3" key="1">
    <citation type="submission" date="2023-03" db="EMBL/GenBank/DDBJ databases">
        <title>Massive genome expansion in bonnet fungi (Mycena s.s.) driven by repeated elements and novel gene families across ecological guilds.</title>
        <authorList>
            <consortium name="Lawrence Berkeley National Laboratory"/>
            <person name="Harder C.B."/>
            <person name="Miyauchi S."/>
            <person name="Viragh M."/>
            <person name="Kuo A."/>
            <person name="Thoen E."/>
            <person name="Andreopoulos B."/>
            <person name="Lu D."/>
            <person name="Skrede I."/>
            <person name="Drula E."/>
            <person name="Henrissat B."/>
            <person name="Morin E."/>
            <person name="Kohler A."/>
            <person name="Barry K."/>
            <person name="LaButti K."/>
            <person name="Morin E."/>
            <person name="Salamov A."/>
            <person name="Lipzen A."/>
            <person name="Mereny Z."/>
            <person name="Hegedus B."/>
            <person name="Baldrian P."/>
            <person name="Stursova M."/>
            <person name="Weitz H."/>
            <person name="Taylor A."/>
            <person name="Grigoriev I.V."/>
            <person name="Nagy L.G."/>
            <person name="Martin F."/>
            <person name="Kauserud H."/>
        </authorList>
    </citation>
    <scope>NUCLEOTIDE SEQUENCE</scope>
    <source>
        <strain evidence="3">9144</strain>
    </source>
</reference>
<dbReference type="Gene3D" id="3.30.750.90">
    <property type="match status" value="1"/>
</dbReference>
<dbReference type="SUPFAM" id="SSF51445">
    <property type="entry name" value="(Trans)glycosidases"/>
    <property type="match status" value="1"/>
</dbReference>
<accession>A0AAD6VBH3</accession>
<gene>
    <name evidence="3" type="ORF">GGX14DRAFT_368382</name>
</gene>
<dbReference type="GO" id="GO:0005975">
    <property type="term" value="P:carbohydrate metabolic process"/>
    <property type="evidence" value="ECO:0007669"/>
    <property type="project" value="InterPro"/>
</dbReference>
<dbReference type="InterPro" id="IPR017853">
    <property type="entry name" value="GH"/>
</dbReference>
<dbReference type="GO" id="GO:0016787">
    <property type="term" value="F:hydrolase activity"/>
    <property type="evidence" value="ECO:0007669"/>
    <property type="project" value="UniProtKB-KW"/>
</dbReference>
<keyword evidence="3" id="KW-0378">Hydrolase</keyword>
<comment type="caution">
    <text evidence="3">The sequence shown here is derived from an EMBL/GenBank/DDBJ whole genome shotgun (WGS) entry which is preliminary data.</text>
</comment>
<dbReference type="Proteomes" id="UP001219525">
    <property type="component" value="Unassembled WGS sequence"/>
</dbReference>
<evidence type="ECO:0000313" key="4">
    <source>
        <dbReference type="Proteomes" id="UP001219525"/>
    </source>
</evidence>
<dbReference type="EMBL" id="JARJCW010000045">
    <property type="protein sequence ID" value="KAJ7205060.1"/>
    <property type="molecule type" value="Genomic_DNA"/>
</dbReference>
<evidence type="ECO:0000256" key="1">
    <source>
        <dbReference type="ARBA" id="ARBA00008061"/>
    </source>
</evidence>
<proteinExistence type="inferred from homology"/>
<evidence type="ECO:0000259" key="2">
    <source>
        <dbReference type="Pfam" id="PF00128"/>
    </source>
</evidence>
<dbReference type="PANTHER" id="PTHR43447">
    <property type="entry name" value="ALPHA-AMYLASE"/>
    <property type="match status" value="1"/>
</dbReference>
<sequence>QLQAFEWYVEGGGVHWKRLEKLVPELASMGVTAMWLPPPTKAAGQNSVGYDIYDVYDLGEFDQKGGVRTNYGTKEELIAVIKKAKENGIVSYVDAVLNHRFGADRIETFAAVEVDNDDRTKEISDKYDIKGWTGFDFPGRGDKHSKMKYTFNHFTGVDYNDENQKTSIYKIHGEGKDWAEGVDGENQNYDYLSMADPLLMHMGRPLRHQGRPAAGARLTAL</sequence>
<comment type="similarity">
    <text evidence="1">Belongs to the glycosyl hydrolase 13 family.</text>
</comment>
<feature type="domain" description="Glycosyl hydrolase family 13 catalytic" evidence="2">
    <location>
        <begin position="26"/>
        <end position="114"/>
    </location>
</feature>
<dbReference type="Gene3D" id="2.40.30.140">
    <property type="match status" value="1"/>
</dbReference>
<dbReference type="InterPro" id="IPR006047">
    <property type="entry name" value="GH13_cat_dom"/>
</dbReference>
<name>A0AAD6VBH3_9AGAR</name>
<evidence type="ECO:0000313" key="3">
    <source>
        <dbReference type="EMBL" id="KAJ7205060.1"/>
    </source>
</evidence>